<dbReference type="Pfam" id="PF03734">
    <property type="entry name" value="YkuD"/>
    <property type="match status" value="1"/>
</dbReference>
<dbReference type="PROSITE" id="PS52029">
    <property type="entry name" value="LD_TPASE"/>
    <property type="match status" value="1"/>
</dbReference>
<evidence type="ECO:0000313" key="9">
    <source>
        <dbReference type="EMBL" id="MDP9727866.1"/>
    </source>
</evidence>
<dbReference type="PANTHER" id="PTHR30582">
    <property type="entry name" value="L,D-TRANSPEPTIDASE"/>
    <property type="match status" value="1"/>
</dbReference>
<dbReference type="CDD" id="cd16913">
    <property type="entry name" value="YkuD_like"/>
    <property type="match status" value="1"/>
</dbReference>
<comment type="pathway">
    <text evidence="1 6">Cell wall biogenesis; peptidoglycan biosynthesis.</text>
</comment>
<keyword evidence="10" id="KW-1185">Reference proteome</keyword>
<dbReference type="Gene3D" id="2.40.440.10">
    <property type="entry name" value="L,D-transpeptidase catalytic domain-like"/>
    <property type="match status" value="1"/>
</dbReference>
<keyword evidence="7" id="KW-0732">Signal</keyword>
<feature type="signal peptide" evidence="7">
    <location>
        <begin position="1"/>
        <end position="20"/>
    </location>
</feature>
<keyword evidence="2" id="KW-0808">Transferase</keyword>
<evidence type="ECO:0000256" key="4">
    <source>
        <dbReference type="ARBA" id="ARBA00022984"/>
    </source>
</evidence>
<gene>
    <name evidence="9" type="ORF">J2S04_000796</name>
</gene>
<feature type="active site" description="Nucleophile" evidence="6">
    <location>
        <position position="302"/>
    </location>
</feature>
<evidence type="ECO:0000256" key="2">
    <source>
        <dbReference type="ARBA" id="ARBA00022679"/>
    </source>
</evidence>
<dbReference type="EMBL" id="JAURUO010000003">
    <property type="protein sequence ID" value="MDP9727866.1"/>
    <property type="molecule type" value="Genomic_DNA"/>
</dbReference>
<feature type="domain" description="L,D-TPase catalytic" evidence="8">
    <location>
        <begin position="209"/>
        <end position="326"/>
    </location>
</feature>
<evidence type="ECO:0000256" key="7">
    <source>
        <dbReference type="SAM" id="SignalP"/>
    </source>
</evidence>
<evidence type="ECO:0000313" key="10">
    <source>
        <dbReference type="Proteomes" id="UP001229209"/>
    </source>
</evidence>
<reference evidence="9 10" key="1">
    <citation type="submission" date="2023-07" db="EMBL/GenBank/DDBJ databases">
        <title>Genomic Encyclopedia of Type Strains, Phase IV (KMG-IV): sequencing the most valuable type-strain genomes for metagenomic binning, comparative biology and taxonomic classification.</title>
        <authorList>
            <person name="Goeker M."/>
        </authorList>
    </citation>
    <scope>NUCLEOTIDE SEQUENCE [LARGE SCALE GENOMIC DNA]</scope>
    <source>
        <strain evidence="9 10">DSM 25924</strain>
    </source>
</reference>
<evidence type="ECO:0000256" key="1">
    <source>
        <dbReference type="ARBA" id="ARBA00004752"/>
    </source>
</evidence>
<dbReference type="InterPro" id="IPR005490">
    <property type="entry name" value="LD_TPept_cat_dom"/>
</dbReference>
<feature type="active site" description="Proton donor/acceptor" evidence="6">
    <location>
        <position position="287"/>
    </location>
</feature>
<feature type="chain" id="PRO_5047453668" evidence="7">
    <location>
        <begin position="21"/>
        <end position="327"/>
    </location>
</feature>
<organism evidence="9 10">
    <name type="scientific">Alicyclobacillus tolerans</name>
    <dbReference type="NCBI Taxonomy" id="90970"/>
    <lineage>
        <taxon>Bacteria</taxon>
        <taxon>Bacillati</taxon>
        <taxon>Bacillota</taxon>
        <taxon>Bacilli</taxon>
        <taxon>Bacillales</taxon>
        <taxon>Alicyclobacillaceae</taxon>
        <taxon>Alicyclobacillus</taxon>
    </lineage>
</organism>
<evidence type="ECO:0000256" key="3">
    <source>
        <dbReference type="ARBA" id="ARBA00022960"/>
    </source>
</evidence>
<evidence type="ECO:0000259" key="8">
    <source>
        <dbReference type="PROSITE" id="PS52029"/>
    </source>
</evidence>
<evidence type="ECO:0000256" key="6">
    <source>
        <dbReference type="PROSITE-ProRule" id="PRU01373"/>
    </source>
</evidence>
<evidence type="ECO:0000256" key="5">
    <source>
        <dbReference type="ARBA" id="ARBA00023316"/>
    </source>
</evidence>
<dbReference type="PANTHER" id="PTHR30582:SF2">
    <property type="entry name" value="L,D-TRANSPEPTIDASE YCIB-RELATED"/>
    <property type="match status" value="1"/>
</dbReference>
<keyword evidence="9" id="KW-0449">Lipoprotein</keyword>
<comment type="caution">
    <text evidence="9">The sequence shown here is derived from an EMBL/GenBank/DDBJ whole genome shotgun (WGS) entry which is preliminary data.</text>
</comment>
<keyword evidence="3 6" id="KW-0133">Cell shape</keyword>
<dbReference type="SUPFAM" id="SSF141523">
    <property type="entry name" value="L,D-transpeptidase catalytic domain-like"/>
    <property type="match status" value="1"/>
</dbReference>
<dbReference type="Proteomes" id="UP001229209">
    <property type="component" value="Unassembled WGS sequence"/>
</dbReference>
<dbReference type="PROSITE" id="PS51257">
    <property type="entry name" value="PROKAR_LIPOPROTEIN"/>
    <property type="match status" value="1"/>
</dbReference>
<dbReference type="InterPro" id="IPR050979">
    <property type="entry name" value="LD-transpeptidase"/>
</dbReference>
<dbReference type="InterPro" id="IPR038063">
    <property type="entry name" value="Transpep_catalytic_dom"/>
</dbReference>
<keyword evidence="4 6" id="KW-0573">Peptidoglycan synthesis</keyword>
<keyword evidence="5 6" id="KW-0961">Cell wall biogenesis/degradation</keyword>
<accession>A0ABT9LUK2</accession>
<name>A0ABT9LUK2_9BACL</name>
<proteinExistence type="predicted"/>
<dbReference type="RefSeq" id="WP_306953429.1">
    <property type="nucleotide sequence ID" value="NZ_JAURUO010000003.1"/>
</dbReference>
<protein>
    <submittedName>
        <fullName evidence="9">Lipoprotein-anchoring transpeptidase ErfK/SrfK</fullName>
    </submittedName>
</protein>
<sequence>MKIKLAQIITLLLTTLTICAVSGCSTLDTLKSAHTTTDISGNAKTQPIDTHVKVKVDVIKPKTIPLLTRGMTGNEALWYNEALALLGYLPVTWNDPQTSDLQSTTAATYTTPTNDTENDEMIESQFATQLVHHQLEPILSVQWSWKGNYPEALQNDWNPYKATAITQGAIMSFEHQHQLAVDGIAGPEVNQALYQALLHHQQNSQPYTYIEVQKTKPETLQVWESGQPIFKSLANTGIAASPTPNGIWPVYLRLKEQTMRGTNPNGTPYDDPGVPFINYFYHSDAVHGFIRASYGFPQSLGCVELPIINAKTVYSIIHYGTPVQIIS</sequence>